<organism evidence="6 7">
    <name type="scientific">Natronosporangium hydrolyticum</name>
    <dbReference type="NCBI Taxonomy" id="2811111"/>
    <lineage>
        <taxon>Bacteria</taxon>
        <taxon>Bacillati</taxon>
        <taxon>Actinomycetota</taxon>
        <taxon>Actinomycetes</taxon>
        <taxon>Micromonosporales</taxon>
        <taxon>Micromonosporaceae</taxon>
        <taxon>Natronosporangium</taxon>
    </lineage>
</organism>
<dbReference type="KEGG" id="nhy:JQS43_10475"/>
<sequence>MSGVAALHGLTVAAPDGTVILDRVDLELPAATVTALIGESGAGKTTLAHALLGHLGPGLRRISGTARVAGHDPFTRTGQRALRGQVTAYLPQDPASALNPRRTILGHLRTAARISHPGERRAARSDRIRAAAEAAAFDAELLHRHASRLSGGQAQRALLAWTFVTRPELLILDEPTSGLDPVTALRVGTAFASLPWRPAVLLISHDRDLVAHTAGCAWQLTAGQLRSVAAAPPHKPAAAATAVAGPTSVPPVGPAVLAADRLTIHRGASRLLSEASLTLHAGELVAVQGPSGSGKTSLARTLCGLAPPTAGRLSVQGRPVAWEAATRARAGGPFVAYVGQDARAALHPQERIRRTLTRALAAGARRGPAVDPDLTGLLKRFGLPDDVLDRTPDRLSGGQRHRVALARAIAAAPTVLVCDETTASLDRVTRELVLDALDELRRHTGLPVLAVTHQDAVAARADRVLTLTGGDLR</sequence>
<dbReference type="Pfam" id="PF00005">
    <property type="entry name" value="ABC_tran"/>
    <property type="match status" value="2"/>
</dbReference>
<dbReference type="EMBL" id="CP070499">
    <property type="protein sequence ID" value="QSB16660.1"/>
    <property type="molecule type" value="Genomic_DNA"/>
</dbReference>
<keyword evidence="3" id="KW-0547">Nucleotide-binding</keyword>
<dbReference type="Proteomes" id="UP000662857">
    <property type="component" value="Chromosome"/>
</dbReference>
<dbReference type="GO" id="GO:0005524">
    <property type="term" value="F:ATP binding"/>
    <property type="evidence" value="ECO:0007669"/>
    <property type="project" value="UniProtKB-KW"/>
</dbReference>
<protein>
    <submittedName>
        <fullName evidence="6">ABC transporter ATP-binding protein</fullName>
    </submittedName>
</protein>
<dbReference type="SMART" id="SM00382">
    <property type="entry name" value="AAA"/>
    <property type="match status" value="2"/>
</dbReference>
<feature type="domain" description="ABC transporter" evidence="5">
    <location>
        <begin position="5"/>
        <end position="247"/>
    </location>
</feature>
<dbReference type="GO" id="GO:0055085">
    <property type="term" value="P:transmembrane transport"/>
    <property type="evidence" value="ECO:0007669"/>
    <property type="project" value="UniProtKB-ARBA"/>
</dbReference>
<evidence type="ECO:0000313" key="6">
    <source>
        <dbReference type="EMBL" id="QSB16660.1"/>
    </source>
</evidence>
<dbReference type="InterPro" id="IPR003593">
    <property type="entry name" value="AAA+_ATPase"/>
</dbReference>
<dbReference type="GO" id="GO:0016887">
    <property type="term" value="F:ATP hydrolysis activity"/>
    <property type="evidence" value="ECO:0007669"/>
    <property type="project" value="InterPro"/>
</dbReference>
<evidence type="ECO:0000256" key="2">
    <source>
        <dbReference type="ARBA" id="ARBA00022448"/>
    </source>
</evidence>
<proteinExistence type="inferred from homology"/>
<keyword evidence="7" id="KW-1185">Reference proteome</keyword>
<dbReference type="InterPro" id="IPR003439">
    <property type="entry name" value="ABC_transporter-like_ATP-bd"/>
</dbReference>
<dbReference type="Gene3D" id="3.40.50.300">
    <property type="entry name" value="P-loop containing nucleotide triphosphate hydrolases"/>
    <property type="match status" value="2"/>
</dbReference>
<dbReference type="InterPro" id="IPR027417">
    <property type="entry name" value="P-loop_NTPase"/>
</dbReference>
<evidence type="ECO:0000259" key="5">
    <source>
        <dbReference type="PROSITE" id="PS50893"/>
    </source>
</evidence>
<dbReference type="PANTHER" id="PTHR43776">
    <property type="entry name" value="TRANSPORT ATP-BINDING PROTEIN"/>
    <property type="match status" value="1"/>
</dbReference>
<evidence type="ECO:0000256" key="3">
    <source>
        <dbReference type="ARBA" id="ARBA00022741"/>
    </source>
</evidence>
<dbReference type="InterPro" id="IPR050319">
    <property type="entry name" value="ABC_transp_ATP-bind"/>
</dbReference>
<accession>A0A895YRB6</accession>
<feature type="domain" description="ABC transporter" evidence="5">
    <location>
        <begin position="257"/>
        <end position="473"/>
    </location>
</feature>
<dbReference type="PROSITE" id="PS50893">
    <property type="entry name" value="ABC_TRANSPORTER_2"/>
    <property type="match status" value="2"/>
</dbReference>
<gene>
    <name evidence="6" type="ORF">JQS43_10475</name>
</gene>
<evidence type="ECO:0000313" key="7">
    <source>
        <dbReference type="Proteomes" id="UP000662857"/>
    </source>
</evidence>
<dbReference type="PANTHER" id="PTHR43776:SF7">
    <property type="entry name" value="D,D-DIPEPTIDE TRANSPORT ATP-BINDING PROTEIN DDPF-RELATED"/>
    <property type="match status" value="1"/>
</dbReference>
<reference evidence="6" key="1">
    <citation type="submission" date="2021-02" db="EMBL/GenBank/DDBJ databases">
        <title>Natrosporangium hydrolyticum gen. nov., sp. nov, a haloalkaliphilic actinobacterium from a soda solonchak soil.</title>
        <authorList>
            <person name="Sorokin D.Y."/>
            <person name="Khijniak T.V."/>
            <person name="Zakharycheva A.P."/>
            <person name="Boueva O.V."/>
            <person name="Ariskina E.V."/>
            <person name="Hahnke R.L."/>
            <person name="Bunk B."/>
            <person name="Sproer C."/>
            <person name="Schumann P."/>
            <person name="Evtushenko L.I."/>
            <person name="Kublanov I.V."/>
        </authorList>
    </citation>
    <scope>NUCLEOTIDE SEQUENCE</scope>
    <source>
        <strain evidence="6">DSM 106523</strain>
    </source>
</reference>
<name>A0A895YRB6_9ACTN</name>
<dbReference type="SUPFAM" id="SSF52540">
    <property type="entry name" value="P-loop containing nucleoside triphosphate hydrolases"/>
    <property type="match status" value="2"/>
</dbReference>
<dbReference type="AlphaFoldDB" id="A0A895YRB6"/>
<comment type="similarity">
    <text evidence="1">Belongs to the ABC transporter superfamily.</text>
</comment>
<evidence type="ECO:0000256" key="1">
    <source>
        <dbReference type="ARBA" id="ARBA00005417"/>
    </source>
</evidence>
<evidence type="ECO:0000256" key="4">
    <source>
        <dbReference type="ARBA" id="ARBA00022840"/>
    </source>
</evidence>
<keyword evidence="2" id="KW-0813">Transport</keyword>
<dbReference type="RefSeq" id="WP_239678886.1">
    <property type="nucleotide sequence ID" value="NZ_CP070499.1"/>
</dbReference>
<keyword evidence="4 6" id="KW-0067">ATP-binding</keyword>